<dbReference type="SUPFAM" id="SSF55874">
    <property type="entry name" value="ATPase domain of HSP90 chaperone/DNA topoisomerase II/histidine kinase"/>
    <property type="match status" value="1"/>
</dbReference>
<sequence>MSHTKPTVETGGVMEMKVDLANAIKAFANHYQKVHEVGLELVQNAVDARATIIRINIDYRDPQNRSVEVTDNGTGASKERVALLLQSIGVSLKLQDADSYGEFGQGFVSPHGKCESHEFTTCWEGEDVTAYRTWFFPKVIPETGIEWKPERGLIYAPDNRVLPTKQRSLQKVDWRSRVRMKQVTKDRLISAIDIDMLVSDIARRFRHKIRERNIDIRIKYFNKKGEKELTRRVIVEEFTGSALDVCTFSHQDAGLTEFRLYLANKGTGGRKGEVRFLTRSQKGIPQPISCKEFFSSIDRHEIPVEASVRQAITSGIFEGEIVFEKLVLSEDRKSFVFSNALWGGCDTIEQWYKSVGSQHYDKVMRENQDYRYEKICKGISDYIARVSKLFPGLLAGIELIQKGKLLGGDEKKDEPPGPTEKPLPPDPPKPKSDKPKKPRKPRSPRTRTKYGFDIQISELDDTLTTHEFDSDEGVLHVNAINPCFSACDVGPGDKKMQWYVATVVNAALVELRYKRLHATTAEGMARDLIRLNSMVILNSTNLDGSSGIFREIQF</sequence>
<evidence type="ECO:0000313" key="3">
    <source>
        <dbReference type="Proteomes" id="UP000176221"/>
    </source>
</evidence>
<dbReference type="EMBL" id="MHRX01000039">
    <property type="protein sequence ID" value="OHA32633.1"/>
    <property type="molecule type" value="Genomic_DNA"/>
</dbReference>
<evidence type="ECO:0000313" key="2">
    <source>
        <dbReference type="EMBL" id="OHA32633.1"/>
    </source>
</evidence>
<feature type="region of interest" description="Disordered" evidence="1">
    <location>
        <begin position="406"/>
        <end position="449"/>
    </location>
</feature>
<dbReference type="Pfam" id="PF13589">
    <property type="entry name" value="HATPase_c_3"/>
    <property type="match status" value="1"/>
</dbReference>
<comment type="caution">
    <text evidence="2">The sequence shown here is derived from an EMBL/GenBank/DDBJ whole genome shotgun (WGS) entry which is preliminary data.</text>
</comment>
<evidence type="ECO:0008006" key="4">
    <source>
        <dbReference type="Google" id="ProtNLM"/>
    </source>
</evidence>
<dbReference type="AlphaFoldDB" id="A0A1G2N987"/>
<accession>A0A1G2N987</accession>
<protein>
    <recommendedName>
        <fullName evidence="4">Histidine kinase/HSP90-like ATPase domain-containing protein</fullName>
    </recommendedName>
</protein>
<dbReference type="Gene3D" id="3.30.565.10">
    <property type="entry name" value="Histidine kinase-like ATPase, C-terminal domain"/>
    <property type="match status" value="1"/>
</dbReference>
<reference evidence="2 3" key="1">
    <citation type="journal article" date="2016" name="Nat. Commun.">
        <title>Thousands of microbial genomes shed light on interconnected biogeochemical processes in an aquifer system.</title>
        <authorList>
            <person name="Anantharaman K."/>
            <person name="Brown C.T."/>
            <person name="Hug L.A."/>
            <person name="Sharon I."/>
            <person name="Castelle C.J."/>
            <person name="Probst A.J."/>
            <person name="Thomas B.C."/>
            <person name="Singh A."/>
            <person name="Wilkins M.J."/>
            <person name="Karaoz U."/>
            <person name="Brodie E.L."/>
            <person name="Williams K.H."/>
            <person name="Hubbard S.S."/>
            <person name="Banfield J.F."/>
        </authorList>
    </citation>
    <scope>NUCLEOTIDE SEQUENCE [LARGE SCALE GENOMIC DNA]</scope>
</reference>
<dbReference type="Proteomes" id="UP000176221">
    <property type="component" value="Unassembled WGS sequence"/>
</dbReference>
<dbReference type="STRING" id="1802319.A2928_01880"/>
<feature type="compositionally biased region" description="Pro residues" evidence="1">
    <location>
        <begin position="416"/>
        <end position="427"/>
    </location>
</feature>
<feature type="compositionally biased region" description="Basic residues" evidence="1">
    <location>
        <begin position="436"/>
        <end position="448"/>
    </location>
</feature>
<name>A0A1G2N987_9BACT</name>
<gene>
    <name evidence="2" type="ORF">A2928_01880</name>
</gene>
<proteinExistence type="predicted"/>
<evidence type="ECO:0000256" key="1">
    <source>
        <dbReference type="SAM" id="MobiDB-lite"/>
    </source>
</evidence>
<organism evidence="2 3">
    <name type="scientific">Candidatus Taylorbacteria bacterium RIFCSPLOWO2_01_FULL_45_15b</name>
    <dbReference type="NCBI Taxonomy" id="1802319"/>
    <lineage>
        <taxon>Bacteria</taxon>
        <taxon>Candidatus Tayloriibacteriota</taxon>
    </lineage>
</organism>
<dbReference type="InterPro" id="IPR036890">
    <property type="entry name" value="HATPase_C_sf"/>
</dbReference>